<organism evidence="3 4">
    <name type="scientific">Paenibacillus radicis</name>
    <name type="common">ex Xue et al. 2023</name>
    <dbReference type="NCBI Taxonomy" id="2972489"/>
    <lineage>
        <taxon>Bacteria</taxon>
        <taxon>Bacillati</taxon>
        <taxon>Bacillota</taxon>
        <taxon>Bacilli</taxon>
        <taxon>Bacillales</taxon>
        <taxon>Paenibacillaceae</taxon>
        <taxon>Paenibacillus</taxon>
    </lineage>
</organism>
<gene>
    <name evidence="3" type="ORF">NV381_25275</name>
</gene>
<dbReference type="Pfam" id="PF17881">
    <property type="entry name" value="TseB"/>
    <property type="match status" value="1"/>
</dbReference>
<name>A0ABT1YMV8_9BACL</name>
<comment type="caution">
    <text evidence="3">The sequence shown here is derived from an EMBL/GenBank/DDBJ whole genome shotgun (WGS) entry which is preliminary data.</text>
</comment>
<keyword evidence="1" id="KW-0812">Transmembrane</keyword>
<keyword evidence="4" id="KW-1185">Reference proteome</keyword>
<dbReference type="SUPFAM" id="SSF54403">
    <property type="entry name" value="Cystatin/monellin"/>
    <property type="match status" value="2"/>
</dbReference>
<evidence type="ECO:0000256" key="1">
    <source>
        <dbReference type="SAM" id="Phobius"/>
    </source>
</evidence>
<evidence type="ECO:0000313" key="4">
    <source>
        <dbReference type="Proteomes" id="UP001300012"/>
    </source>
</evidence>
<dbReference type="EMBL" id="JANQBD010000020">
    <property type="protein sequence ID" value="MCR8634511.1"/>
    <property type="molecule type" value="Genomic_DNA"/>
</dbReference>
<keyword evidence="1" id="KW-0472">Membrane</keyword>
<protein>
    <submittedName>
        <fullName evidence="3">DUF5590 domain-containing protein</fullName>
    </submittedName>
</protein>
<dbReference type="InterPro" id="IPR041401">
    <property type="entry name" value="TseB-like_dom"/>
</dbReference>
<dbReference type="Proteomes" id="UP001300012">
    <property type="component" value="Unassembled WGS sequence"/>
</dbReference>
<sequence>MKYKIIVAAVIVLSLLVFFSIRFFNIVQEDEWKVQRNAVETAYQKTILTKANKVESFVSDQPYTIIFGEDKIGQSLIVWVGKESIYTQMAVDGITAEQAEQLVLGRQPEAKVLRLMPGIVNGIPVWEAFYKVIPENERSGRYYYDYYAFHDGAYIDTYRLSIE</sequence>
<dbReference type="InterPro" id="IPR046350">
    <property type="entry name" value="Cystatin_sf"/>
</dbReference>
<evidence type="ECO:0000313" key="3">
    <source>
        <dbReference type="EMBL" id="MCR8634511.1"/>
    </source>
</evidence>
<evidence type="ECO:0000259" key="2">
    <source>
        <dbReference type="Pfam" id="PF17881"/>
    </source>
</evidence>
<keyword evidence="1" id="KW-1133">Transmembrane helix</keyword>
<proteinExistence type="predicted"/>
<reference evidence="3 4" key="1">
    <citation type="submission" date="2022-08" db="EMBL/GenBank/DDBJ databases">
        <title>Paenibacillus endoradicis sp. nov., Paenibacillus radicibacter sp. nov and Paenibacillus pararadicis sp. nov., three cold-adapted plant growth-promoting bacteria isolated from root of Larix gmelinii in Great Khingan.</title>
        <authorList>
            <person name="Xue H."/>
        </authorList>
    </citation>
    <scope>NUCLEOTIDE SEQUENCE [LARGE SCALE GENOMIC DNA]</scope>
    <source>
        <strain evidence="3 4">N5-1-1-5</strain>
    </source>
</reference>
<feature type="domain" description="Cell wall elongation regulator TseB-like" evidence="2">
    <location>
        <begin position="38"/>
        <end position="80"/>
    </location>
</feature>
<dbReference type="Gene3D" id="3.10.450.40">
    <property type="match status" value="2"/>
</dbReference>
<feature type="transmembrane region" description="Helical" evidence="1">
    <location>
        <begin position="6"/>
        <end position="27"/>
    </location>
</feature>
<dbReference type="RefSeq" id="WP_258216068.1">
    <property type="nucleotide sequence ID" value="NZ_JANQBD010000020.1"/>
</dbReference>
<accession>A0ABT1YMV8</accession>